<reference evidence="2 3" key="1">
    <citation type="journal article" date="2021" name="BMC Genomics">
        <title>Datura genome reveals duplications of psychoactive alkaloid biosynthetic genes and high mutation rate following tissue culture.</title>
        <authorList>
            <person name="Rajewski A."/>
            <person name="Carter-House D."/>
            <person name="Stajich J."/>
            <person name="Litt A."/>
        </authorList>
    </citation>
    <scope>NUCLEOTIDE SEQUENCE [LARGE SCALE GENOMIC DNA]</scope>
    <source>
        <strain evidence="2">AR-01</strain>
    </source>
</reference>
<evidence type="ECO:0000313" key="2">
    <source>
        <dbReference type="EMBL" id="MCE2055596.1"/>
    </source>
</evidence>
<comment type="caution">
    <text evidence="2">The sequence shown here is derived from an EMBL/GenBank/DDBJ whole genome shotgun (WGS) entry which is preliminary data.</text>
</comment>
<proteinExistence type="predicted"/>
<feature type="compositionally biased region" description="Low complexity" evidence="1">
    <location>
        <begin position="27"/>
        <end position="38"/>
    </location>
</feature>
<evidence type="ECO:0000256" key="1">
    <source>
        <dbReference type="SAM" id="MobiDB-lite"/>
    </source>
</evidence>
<organism evidence="2 3">
    <name type="scientific">Datura stramonium</name>
    <name type="common">Jimsonweed</name>
    <name type="synonym">Common thornapple</name>
    <dbReference type="NCBI Taxonomy" id="4076"/>
    <lineage>
        <taxon>Eukaryota</taxon>
        <taxon>Viridiplantae</taxon>
        <taxon>Streptophyta</taxon>
        <taxon>Embryophyta</taxon>
        <taxon>Tracheophyta</taxon>
        <taxon>Spermatophyta</taxon>
        <taxon>Magnoliopsida</taxon>
        <taxon>eudicotyledons</taxon>
        <taxon>Gunneridae</taxon>
        <taxon>Pentapetalae</taxon>
        <taxon>asterids</taxon>
        <taxon>lamiids</taxon>
        <taxon>Solanales</taxon>
        <taxon>Solanaceae</taxon>
        <taxon>Solanoideae</taxon>
        <taxon>Datureae</taxon>
        <taxon>Datura</taxon>
    </lineage>
</organism>
<feature type="region of interest" description="Disordered" evidence="1">
    <location>
        <begin position="27"/>
        <end position="51"/>
    </location>
</feature>
<keyword evidence="3" id="KW-1185">Reference proteome</keyword>
<accession>A0ABS8W2N6</accession>
<dbReference type="EMBL" id="JACEIK010006383">
    <property type="protein sequence ID" value="MCE2055596.1"/>
    <property type="molecule type" value="Genomic_DNA"/>
</dbReference>
<gene>
    <name evidence="2" type="ORF">HAX54_042985</name>
</gene>
<dbReference type="Proteomes" id="UP000823775">
    <property type="component" value="Unassembled WGS sequence"/>
</dbReference>
<protein>
    <submittedName>
        <fullName evidence="2">Uncharacterized protein</fullName>
    </submittedName>
</protein>
<evidence type="ECO:0000313" key="3">
    <source>
        <dbReference type="Proteomes" id="UP000823775"/>
    </source>
</evidence>
<sequence length="108" mass="11947">MTSMHPPSSPLSTARSKQIFFVVKAKASQSSSKSLTSKGVPTRNLKRDTVSSISKLSITPSMVLDKIYKRKDPPILLRTTINKDMSIKRFCKDEAPILSPGRLLDGTR</sequence>
<name>A0ABS8W2N6_DATST</name>